<protein>
    <submittedName>
        <fullName evidence="2">Methyltransferase</fullName>
        <ecNumber evidence="2">2.1.1.197</ecNumber>
    </submittedName>
</protein>
<dbReference type="Proteomes" id="UP000308489">
    <property type="component" value="Chromosome 1"/>
</dbReference>
<sequence>MNTMNYFDSIAANWNTIREGYFKDELKYKAFKEVDINGKIVADLGCGSGFISLGLLDEAKIVFSIDNSKNMLRILKEEAKNKGYNNLYPIKGDLEDIPLFDESVDIIFINMALHHVINPSKSIGEMYRILKPGGTLIITDVMEHDAHWAKEEMFDKWLGFKEVDILKWMEDEKFKYKKYKDIGLKCTGYSSKGEFVETGIFLGKAIK</sequence>
<dbReference type="GO" id="GO:0032259">
    <property type="term" value="P:methylation"/>
    <property type="evidence" value="ECO:0007669"/>
    <property type="project" value="UniProtKB-KW"/>
</dbReference>
<dbReference type="GO" id="GO:0102130">
    <property type="term" value="F:malonyl-CoA methyltransferase activity"/>
    <property type="evidence" value="ECO:0007669"/>
    <property type="project" value="UniProtKB-EC"/>
</dbReference>
<dbReference type="EMBL" id="LR590481">
    <property type="protein sequence ID" value="VTQ85700.1"/>
    <property type="molecule type" value="Genomic_DNA"/>
</dbReference>
<dbReference type="InterPro" id="IPR025714">
    <property type="entry name" value="Methyltranfer_dom"/>
</dbReference>
<dbReference type="Pfam" id="PF13847">
    <property type="entry name" value="Methyltransf_31"/>
    <property type="match status" value="1"/>
</dbReference>
<accession>A0A4U9RAK2</accession>
<proteinExistence type="predicted"/>
<dbReference type="CDD" id="cd02440">
    <property type="entry name" value="AdoMet_MTases"/>
    <property type="match status" value="1"/>
</dbReference>
<gene>
    <name evidence="2" type="primary">bioC_2</name>
    <name evidence="2" type="ORF">NCTC503_00808</name>
</gene>
<dbReference type="Gene3D" id="3.40.50.150">
    <property type="entry name" value="Vaccinia Virus protein VP39"/>
    <property type="match status" value="1"/>
</dbReference>
<dbReference type="EC" id="2.1.1.197" evidence="2"/>
<dbReference type="AlphaFoldDB" id="A0A4U9RAK2"/>
<feature type="domain" description="Methyltransferase" evidence="1">
    <location>
        <begin position="38"/>
        <end position="154"/>
    </location>
</feature>
<organism evidence="2 3">
    <name type="scientific">Hathewaya histolytica</name>
    <name type="common">Clostridium histolyticum</name>
    <dbReference type="NCBI Taxonomy" id="1498"/>
    <lineage>
        <taxon>Bacteria</taxon>
        <taxon>Bacillati</taxon>
        <taxon>Bacillota</taxon>
        <taxon>Clostridia</taxon>
        <taxon>Eubacteriales</taxon>
        <taxon>Clostridiaceae</taxon>
        <taxon>Hathewaya</taxon>
    </lineage>
</organism>
<evidence type="ECO:0000259" key="1">
    <source>
        <dbReference type="Pfam" id="PF13847"/>
    </source>
</evidence>
<reference evidence="2 3" key="1">
    <citation type="submission" date="2019-05" db="EMBL/GenBank/DDBJ databases">
        <authorList>
            <consortium name="Pathogen Informatics"/>
        </authorList>
    </citation>
    <scope>NUCLEOTIDE SEQUENCE [LARGE SCALE GENOMIC DNA]</scope>
    <source>
        <strain evidence="2 3">NCTC503</strain>
    </source>
</reference>
<dbReference type="SUPFAM" id="SSF53335">
    <property type="entry name" value="S-adenosyl-L-methionine-dependent methyltransferases"/>
    <property type="match status" value="1"/>
</dbReference>
<evidence type="ECO:0000313" key="2">
    <source>
        <dbReference type="EMBL" id="VTQ85700.1"/>
    </source>
</evidence>
<keyword evidence="2" id="KW-0489">Methyltransferase</keyword>
<dbReference type="PANTHER" id="PTHR43591:SF24">
    <property type="entry name" value="2-METHOXY-6-POLYPRENYL-1,4-BENZOQUINOL METHYLASE, MITOCHONDRIAL"/>
    <property type="match status" value="1"/>
</dbReference>
<dbReference type="KEGG" id="hhw:NCTC503_00808"/>
<dbReference type="RefSeq" id="WP_138209528.1">
    <property type="nucleotide sequence ID" value="NZ_CBCRUQ010000001.1"/>
</dbReference>
<keyword evidence="3" id="KW-1185">Reference proteome</keyword>
<name>A0A4U9RAK2_HATHI</name>
<dbReference type="InterPro" id="IPR029063">
    <property type="entry name" value="SAM-dependent_MTases_sf"/>
</dbReference>
<dbReference type="PANTHER" id="PTHR43591">
    <property type="entry name" value="METHYLTRANSFERASE"/>
    <property type="match status" value="1"/>
</dbReference>
<keyword evidence="2" id="KW-0808">Transferase</keyword>
<evidence type="ECO:0000313" key="3">
    <source>
        <dbReference type="Proteomes" id="UP000308489"/>
    </source>
</evidence>
<dbReference type="OrthoDB" id="7365827at2"/>